<organism evidence="4 7">
    <name type="scientific">Oenococcus sicerae</name>
    <dbReference type="NCBI Taxonomy" id="2203724"/>
    <lineage>
        <taxon>Bacteria</taxon>
        <taxon>Bacillati</taxon>
        <taxon>Bacillota</taxon>
        <taxon>Bacilli</taxon>
        <taxon>Lactobacillales</taxon>
        <taxon>Lactobacillaceae</taxon>
        <taxon>Oenococcus</taxon>
    </lineage>
</organism>
<keyword evidence="6" id="KW-1185">Reference proteome</keyword>
<dbReference type="Proteomes" id="UP001167919">
    <property type="component" value="Unassembled WGS sequence"/>
</dbReference>
<protein>
    <submittedName>
        <fullName evidence="4">DnaD domain protein</fullName>
    </submittedName>
</protein>
<evidence type="ECO:0000313" key="7">
    <source>
        <dbReference type="Proteomes" id="UP001167919"/>
    </source>
</evidence>
<accession>A0AAJ1R9Q0</accession>
<reference evidence="5" key="3">
    <citation type="submission" date="2020-01" db="EMBL/GenBank/DDBJ databases">
        <authorList>
            <person name="Cousin F.J."/>
            <person name="Le Guellec R."/>
            <person name="Cretenet M."/>
        </authorList>
    </citation>
    <scope>NUCLEOTIDE SEQUENCE</scope>
    <source>
        <strain evidence="5">UCMA 15228</strain>
    </source>
</reference>
<dbReference type="InterPro" id="IPR036388">
    <property type="entry name" value="WH-like_DNA-bd_sf"/>
</dbReference>
<dbReference type="Gene3D" id="1.10.10.10">
    <property type="entry name" value="Winged helix-like DNA-binding domain superfamily/Winged helix DNA-binding domain"/>
    <property type="match status" value="1"/>
</dbReference>
<reference evidence="4" key="2">
    <citation type="submission" date="2019-01" db="EMBL/GenBank/DDBJ databases">
        <title>Oenococcus sicerae UCMA17102.</title>
        <authorList>
            <person name="Cousin F.J."/>
            <person name="Le Guellec R."/>
            <person name="Cretenet M."/>
        </authorList>
    </citation>
    <scope>NUCLEOTIDE SEQUENCE</scope>
    <source>
        <strain evidence="4">UCMA17102</strain>
    </source>
</reference>
<dbReference type="NCBIfam" id="TIGR01446">
    <property type="entry name" value="DnaD_dom"/>
    <property type="match status" value="1"/>
</dbReference>
<dbReference type="PANTHER" id="PTHR37293:SF6">
    <property type="entry name" value="DNA REPLICATION PROTEIN DNAD"/>
    <property type="match status" value="1"/>
</dbReference>
<dbReference type="Gene3D" id="1.10.10.630">
    <property type="entry name" value="DnaD domain-like"/>
    <property type="match status" value="1"/>
</dbReference>
<dbReference type="InterPro" id="IPR053162">
    <property type="entry name" value="DnaD"/>
</dbReference>
<dbReference type="Pfam" id="PF21984">
    <property type="entry name" value="DnaD_N"/>
    <property type="match status" value="1"/>
</dbReference>
<dbReference type="EMBL" id="CP029684">
    <property type="protein sequence ID" value="QAS70511.1"/>
    <property type="molecule type" value="Genomic_DNA"/>
</dbReference>
<evidence type="ECO:0000313" key="6">
    <source>
        <dbReference type="Proteomes" id="UP000286907"/>
    </source>
</evidence>
<dbReference type="AlphaFoldDB" id="A0AAJ1R9Q0"/>
<dbReference type="InterPro" id="IPR053843">
    <property type="entry name" value="DnaD_N"/>
</dbReference>
<feature type="domain" description="DnaD N-terminal" evidence="3">
    <location>
        <begin position="18"/>
        <end position="99"/>
    </location>
</feature>
<evidence type="ECO:0000259" key="2">
    <source>
        <dbReference type="Pfam" id="PF07261"/>
    </source>
</evidence>
<dbReference type="PANTHER" id="PTHR37293">
    <property type="entry name" value="PHAGE REPLICATION PROTEIN-RELATED"/>
    <property type="match status" value="1"/>
</dbReference>
<name>A0AAJ1R9Q0_9LACO</name>
<proteinExistence type="inferred from homology"/>
<reference evidence="5 6" key="1">
    <citation type="journal article" date="2019" name="Syst. Appl. Microbiol.">
        <title>Oenococcus sicerae sp. nov., isolated from French cider.</title>
        <authorList>
            <person name="Cousin F.J."/>
            <person name="Le Guellec R."/>
            <person name="Chagnot C."/>
            <person name="Goux D."/>
            <person name="Dalmasso M."/>
            <person name="Laplace J.M."/>
            <person name="Cretenet M."/>
        </authorList>
    </citation>
    <scope>NUCLEOTIDE SEQUENCE [LARGE SCALE GENOMIC DNA]</scope>
    <source>
        <strain evidence="5 6">UCMA 15228</strain>
    </source>
</reference>
<dbReference type="RefSeq" id="WP_128686977.1">
    <property type="nucleotide sequence ID" value="NZ_CP029684.2"/>
</dbReference>
<dbReference type="InterPro" id="IPR034829">
    <property type="entry name" value="DnaD-like_sf"/>
</dbReference>
<comment type="similarity">
    <text evidence="1">Belongs to the DnaB/DnaD family.</text>
</comment>
<evidence type="ECO:0000256" key="1">
    <source>
        <dbReference type="ARBA" id="ARBA00093462"/>
    </source>
</evidence>
<dbReference type="Proteomes" id="UP000286907">
    <property type="component" value="Chromosome"/>
</dbReference>
<sequence>MDKDLKQFLAEGNVELPLRLFKSYHQLGLSNEDLIVIMQLFAFSKEGIALPRTELISARTNFSQAAVQKTIERLLNSKVISLSASNDAYDLSNLFGKLISGGLDLQPLVADSSLDQTKTKKSLYQLFQREFGRMLTPMELQTIGDWLKKDQFSPELIVTALRQSVNSQILNLRYIEKILLNWKQNHVQTKEQAEADNLRHRQQYTGPLAEQGNTVKQVDSEIKIPLKKIGE</sequence>
<feature type="domain" description="DnaB/C C-terminal" evidence="2">
    <location>
        <begin position="124"/>
        <end position="196"/>
    </location>
</feature>
<gene>
    <name evidence="5" type="ORF">DLJ48_08245</name>
    <name evidence="4" type="ORF">EVC35_02245</name>
</gene>
<dbReference type="InterPro" id="IPR006343">
    <property type="entry name" value="DnaB/C_C"/>
</dbReference>
<evidence type="ECO:0000313" key="4">
    <source>
        <dbReference type="EMBL" id="MDN6899825.1"/>
    </source>
</evidence>
<dbReference type="EMBL" id="SDWY01000001">
    <property type="protein sequence ID" value="MDN6899825.1"/>
    <property type="molecule type" value="Genomic_DNA"/>
</dbReference>
<evidence type="ECO:0000259" key="3">
    <source>
        <dbReference type="Pfam" id="PF21984"/>
    </source>
</evidence>
<dbReference type="Pfam" id="PF07261">
    <property type="entry name" value="DnaB_2"/>
    <property type="match status" value="1"/>
</dbReference>
<dbReference type="SUPFAM" id="SSF158499">
    <property type="entry name" value="DnaD domain-like"/>
    <property type="match status" value="1"/>
</dbReference>
<evidence type="ECO:0000313" key="5">
    <source>
        <dbReference type="EMBL" id="QAS70511.1"/>
    </source>
</evidence>